<keyword evidence="3" id="KW-1185">Reference proteome</keyword>
<reference evidence="2" key="2">
    <citation type="submission" date="2023-01" db="EMBL/GenBank/DDBJ databases">
        <title>Draft genome sequence of Algimonas ampicilliniresistens strain NBRC 108219.</title>
        <authorList>
            <person name="Sun Q."/>
            <person name="Mori K."/>
        </authorList>
    </citation>
    <scope>NUCLEOTIDE SEQUENCE</scope>
    <source>
        <strain evidence="2">NBRC 108219</strain>
    </source>
</reference>
<feature type="region of interest" description="Disordered" evidence="1">
    <location>
        <begin position="98"/>
        <end position="119"/>
    </location>
</feature>
<gene>
    <name evidence="2" type="ORF">GCM10007853_00840</name>
</gene>
<feature type="region of interest" description="Disordered" evidence="1">
    <location>
        <begin position="64"/>
        <end position="85"/>
    </location>
</feature>
<dbReference type="RefSeq" id="WP_284386498.1">
    <property type="nucleotide sequence ID" value="NZ_BSNK01000001.1"/>
</dbReference>
<dbReference type="EMBL" id="BSNK01000001">
    <property type="protein sequence ID" value="GLQ22210.1"/>
    <property type="molecule type" value="Genomic_DNA"/>
</dbReference>
<evidence type="ECO:0000313" key="3">
    <source>
        <dbReference type="Proteomes" id="UP001161391"/>
    </source>
</evidence>
<reference evidence="2" key="1">
    <citation type="journal article" date="2014" name="Int. J. Syst. Evol. Microbiol.">
        <title>Complete genome of a new Firmicutes species belonging to the dominant human colonic microbiota ('Ruminococcus bicirculans') reveals two chromosomes and a selective capacity to utilize plant glucans.</title>
        <authorList>
            <consortium name="NISC Comparative Sequencing Program"/>
            <person name="Wegmann U."/>
            <person name="Louis P."/>
            <person name="Goesmann A."/>
            <person name="Henrissat B."/>
            <person name="Duncan S.H."/>
            <person name="Flint H.J."/>
        </authorList>
    </citation>
    <scope>NUCLEOTIDE SEQUENCE</scope>
    <source>
        <strain evidence="2">NBRC 108219</strain>
    </source>
</reference>
<comment type="caution">
    <text evidence="2">The sequence shown here is derived from an EMBL/GenBank/DDBJ whole genome shotgun (WGS) entry which is preliminary data.</text>
</comment>
<evidence type="ECO:0000256" key="1">
    <source>
        <dbReference type="SAM" id="MobiDB-lite"/>
    </source>
</evidence>
<accession>A0ABQ5V543</accession>
<organism evidence="2 3">
    <name type="scientific">Algimonas ampicilliniresistens</name>
    <dbReference type="NCBI Taxonomy" id="1298735"/>
    <lineage>
        <taxon>Bacteria</taxon>
        <taxon>Pseudomonadati</taxon>
        <taxon>Pseudomonadota</taxon>
        <taxon>Alphaproteobacteria</taxon>
        <taxon>Maricaulales</taxon>
        <taxon>Robiginitomaculaceae</taxon>
        <taxon>Algimonas</taxon>
    </lineage>
</organism>
<protein>
    <submittedName>
        <fullName evidence="2">Uncharacterized protein</fullName>
    </submittedName>
</protein>
<proteinExistence type="predicted"/>
<name>A0ABQ5V543_9PROT</name>
<dbReference type="Proteomes" id="UP001161391">
    <property type="component" value="Unassembled WGS sequence"/>
</dbReference>
<sequence>MPNVLIDPKITTITVAGAIINNRIGSSRSSFGFSKVQKPKLSPTTIKLIKAVWHPAANILTGQRGNREGQAKAAAGTADNPIKPVANHPDMLLSAVIGPNQTAKNRRLNRYPMTPEKRT</sequence>
<evidence type="ECO:0000313" key="2">
    <source>
        <dbReference type="EMBL" id="GLQ22210.1"/>
    </source>
</evidence>